<feature type="transmembrane region" description="Helical" evidence="1">
    <location>
        <begin position="102"/>
        <end position="123"/>
    </location>
</feature>
<dbReference type="Proteomes" id="UP000199062">
    <property type="component" value="Unassembled WGS sequence"/>
</dbReference>
<dbReference type="EMBL" id="FOZK01000001">
    <property type="protein sequence ID" value="SFR87804.1"/>
    <property type="molecule type" value="Genomic_DNA"/>
</dbReference>
<name>A0A1I6K9I6_9EURY</name>
<reference evidence="2 3" key="1">
    <citation type="submission" date="2016-10" db="EMBL/GenBank/DDBJ databases">
        <authorList>
            <person name="de Groot N.N."/>
        </authorList>
    </citation>
    <scope>NUCLEOTIDE SEQUENCE [LARGE SCALE GENOMIC DNA]</scope>
    <source>
        <strain evidence="2 3">CGMCC 1.10457</strain>
    </source>
</reference>
<evidence type="ECO:0000256" key="1">
    <source>
        <dbReference type="SAM" id="Phobius"/>
    </source>
</evidence>
<feature type="transmembrane region" description="Helical" evidence="1">
    <location>
        <begin position="7"/>
        <end position="28"/>
    </location>
</feature>
<keyword evidence="3" id="KW-1185">Reference proteome</keyword>
<keyword evidence="1" id="KW-1133">Transmembrane helix</keyword>
<evidence type="ECO:0000313" key="2">
    <source>
        <dbReference type="EMBL" id="SFR87804.1"/>
    </source>
</evidence>
<keyword evidence="1" id="KW-0472">Membrane</keyword>
<accession>A0A1I6K9I6</accession>
<protein>
    <submittedName>
        <fullName evidence="2">Uncharacterized protein</fullName>
    </submittedName>
</protein>
<feature type="transmembrane region" description="Helical" evidence="1">
    <location>
        <begin position="72"/>
        <end position="96"/>
    </location>
</feature>
<gene>
    <name evidence="2" type="ORF">SAMN05216559_0408</name>
</gene>
<evidence type="ECO:0000313" key="3">
    <source>
        <dbReference type="Proteomes" id="UP000199062"/>
    </source>
</evidence>
<dbReference type="AlphaFoldDB" id="A0A1I6K9I6"/>
<organism evidence="2 3">
    <name type="scientific">Halomicrobium zhouii</name>
    <dbReference type="NCBI Taxonomy" id="767519"/>
    <lineage>
        <taxon>Archaea</taxon>
        <taxon>Methanobacteriati</taxon>
        <taxon>Methanobacteriota</taxon>
        <taxon>Stenosarchaea group</taxon>
        <taxon>Halobacteria</taxon>
        <taxon>Halobacteriales</taxon>
        <taxon>Haloarculaceae</taxon>
        <taxon>Halomicrobium</taxon>
    </lineage>
</organism>
<keyword evidence="1" id="KW-0812">Transmembrane</keyword>
<feature type="transmembrane region" description="Helical" evidence="1">
    <location>
        <begin position="40"/>
        <end position="60"/>
    </location>
</feature>
<proteinExistence type="predicted"/>
<sequence length="127" mass="13222">MTSKNPAIEIVTTGCGLFVSLGLVTDGYQEFERGAPMAEWVPLLSLGLIVGLFLVAMGVASRVGEDPETTEGFPLALQAATGTFVLTTAAGVAYVTANFTAILSWGHVVIGFGGLLVMGWAWLRTAS</sequence>
<dbReference type="RefSeq" id="WP_089813396.1">
    <property type="nucleotide sequence ID" value="NZ_FOZK01000001.1"/>
</dbReference>